<proteinExistence type="predicted"/>
<feature type="transmembrane region" description="Helical" evidence="6">
    <location>
        <begin position="155"/>
        <end position="177"/>
    </location>
</feature>
<keyword evidence="4 6" id="KW-1133">Transmembrane helix</keyword>
<dbReference type="GO" id="GO:0005886">
    <property type="term" value="C:plasma membrane"/>
    <property type="evidence" value="ECO:0007669"/>
    <property type="project" value="UniProtKB-SubCell"/>
</dbReference>
<feature type="transmembrane region" description="Helical" evidence="6">
    <location>
        <begin position="42"/>
        <end position="70"/>
    </location>
</feature>
<evidence type="ECO:0000256" key="2">
    <source>
        <dbReference type="ARBA" id="ARBA00022475"/>
    </source>
</evidence>
<dbReference type="PANTHER" id="PTHR30086:SF20">
    <property type="entry name" value="ARGININE EXPORTER PROTEIN ARGO-RELATED"/>
    <property type="match status" value="1"/>
</dbReference>
<name>A0A1G7DGR5_9PROT</name>
<dbReference type="RefSeq" id="WP_068304942.1">
    <property type="nucleotide sequence ID" value="NZ_FNAK01000007.1"/>
</dbReference>
<keyword evidence="3 6" id="KW-0812">Transmembrane</keyword>
<reference evidence="7 8" key="1">
    <citation type="submission" date="2016-10" db="EMBL/GenBank/DDBJ databases">
        <authorList>
            <person name="de Groot N.N."/>
        </authorList>
    </citation>
    <scope>NUCLEOTIDE SEQUENCE [LARGE SCALE GENOMIC DNA]</scope>
    <source>
        <strain evidence="7 8">CGMCC 1.9109</strain>
    </source>
</reference>
<dbReference type="PANTHER" id="PTHR30086">
    <property type="entry name" value="ARGININE EXPORTER PROTEIN ARGO"/>
    <property type="match status" value="1"/>
</dbReference>
<dbReference type="AlphaFoldDB" id="A0A1G7DGR5"/>
<organism evidence="7 8">
    <name type="scientific">Kordiimonas lacus</name>
    <dbReference type="NCBI Taxonomy" id="637679"/>
    <lineage>
        <taxon>Bacteria</taxon>
        <taxon>Pseudomonadati</taxon>
        <taxon>Pseudomonadota</taxon>
        <taxon>Alphaproteobacteria</taxon>
        <taxon>Kordiimonadales</taxon>
        <taxon>Kordiimonadaceae</taxon>
        <taxon>Kordiimonas</taxon>
    </lineage>
</organism>
<dbReference type="GO" id="GO:0015171">
    <property type="term" value="F:amino acid transmembrane transporter activity"/>
    <property type="evidence" value="ECO:0007669"/>
    <property type="project" value="TreeGrafter"/>
</dbReference>
<evidence type="ECO:0000256" key="5">
    <source>
        <dbReference type="ARBA" id="ARBA00023136"/>
    </source>
</evidence>
<dbReference type="STRING" id="637679.GCA_001550055_02199"/>
<dbReference type="EMBL" id="FNAK01000007">
    <property type="protein sequence ID" value="SDE50712.1"/>
    <property type="molecule type" value="Genomic_DNA"/>
</dbReference>
<dbReference type="Pfam" id="PF01810">
    <property type="entry name" value="LysE"/>
    <property type="match status" value="1"/>
</dbReference>
<protein>
    <submittedName>
        <fullName evidence="7">Arginine exporter protein ArgO</fullName>
    </submittedName>
</protein>
<keyword evidence="8" id="KW-1185">Reference proteome</keyword>
<dbReference type="InterPro" id="IPR001123">
    <property type="entry name" value="LeuE-type"/>
</dbReference>
<evidence type="ECO:0000256" key="1">
    <source>
        <dbReference type="ARBA" id="ARBA00004651"/>
    </source>
</evidence>
<sequence>MIGGLEYALWGVGFGFALSAPIGPVNIICLRRSLFGRARDGFAIGTGAALGDAFYAGLAALGLNAFLAIIDSYDTLLRLVGAAIMLVFAVRIWRAHPHLDREPMEGGVKRGMLGALVLTLTNPGVFFGFLGMYALAGIGDLGAASGHASSDAVMLIMGVFLGSCFWWGLLVGIGRYLRDKVNDNLLTMINHVSAAIIGLFALGALVSLLPI</sequence>
<keyword evidence="2" id="KW-1003">Cell membrane</keyword>
<dbReference type="Proteomes" id="UP000183685">
    <property type="component" value="Unassembled WGS sequence"/>
</dbReference>
<comment type="subcellular location">
    <subcellularLocation>
        <location evidence="1">Cell membrane</location>
        <topology evidence="1">Multi-pass membrane protein</topology>
    </subcellularLocation>
</comment>
<keyword evidence="5 6" id="KW-0472">Membrane</keyword>
<gene>
    <name evidence="7" type="ORF">SAMN04488071_3107</name>
</gene>
<feature type="transmembrane region" description="Helical" evidence="6">
    <location>
        <begin position="113"/>
        <end position="135"/>
    </location>
</feature>
<evidence type="ECO:0000256" key="4">
    <source>
        <dbReference type="ARBA" id="ARBA00022989"/>
    </source>
</evidence>
<evidence type="ECO:0000313" key="7">
    <source>
        <dbReference type="EMBL" id="SDE50712.1"/>
    </source>
</evidence>
<feature type="transmembrane region" description="Helical" evidence="6">
    <location>
        <begin position="76"/>
        <end position="93"/>
    </location>
</feature>
<feature type="transmembrane region" description="Helical" evidence="6">
    <location>
        <begin position="7"/>
        <end position="30"/>
    </location>
</feature>
<evidence type="ECO:0000256" key="3">
    <source>
        <dbReference type="ARBA" id="ARBA00022692"/>
    </source>
</evidence>
<feature type="transmembrane region" description="Helical" evidence="6">
    <location>
        <begin position="189"/>
        <end position="209"/>
    </location>
</feature>
<evidence type="ECO:0000313" key="8">
    <source>
        <dbReference type="Proteomes" id="UP000183685"/>
    </source>
</evidence>
<accession>A0A1G7DGR5</accession>
<evidence type="ECO:0000256" key="6">
    <source>
        <dbReference type="SAM" id="Phobius"/>
    </source>
</evidence>